<evidence type="ECO:0000256" key="3">
    <source>
        <dbReference type="ARBA" id="ARBA00022771"/>
    </source>
</evidence>
<dbReference type="SUPFAM" id="SSF57667">
    <property type="entry name" value="beta-beta-alpha zinc fingers"/>
    <property type="match status" value="3"/>
</dbReference>
<keyword evidence="10" id="KW-1185">Reference proteome</keyword>
<keyword evidence="5" id="KW-0539">Nucleus</keyword>
<keyword evidence="4" id="KW-0862">Zinc</keyword>
<dbReference type="Proteomes" id="UP001162164">
    <property type="component" value="Unassembled WGS sequence"/>
</dbReference>
<dbReference type="PROSITE" id="PS50157">
    <property type="entry name" value="ZINC_FINGER_C2H2_2"/>
    <property type="match status" value="6"/>
</dbReference>
<evidence type="ECO:0000256" key="1">
    <source>
        <dbReference type="ARBA" id="ARBA00022723"/>
    </source>
</evidence>
<feature type="domain" description="C2H2-type" evidence="8">
    <location>
        <begin position="197"/>
        <end position="220"/>
    </location>
</feature>
<keyword evidence="2" id="KW-0677">Repeat</keyword>
<reference evidence="9" key="1">
    <citation type="journal article" date="2023" name="Insect Mol. Biol.">
        <title>Genome sequencing provides insights into the evolution of gene families encoding plant cell wall-degrading enzymes in longhorned beetles.</title>
        <authorList>
            <person name="Shin N.R."/>
            <person name="Okamura Y."/>
            <person name="Kirsch R."/>
            <person name="Pauchet Y."/>
        </authorList>
    </citation>
    <scope>NUCLEOTIDE SEQUENCE</scope>
    <source>
        <strain evidence="9">MMC_N1</strain>
    </source>
</reference>
<name>A0ABQ9JW71_9CUCU</name>
<feature type="domain" description="C2H2-type" evidence="8">
    <location>
        <begin position="293"/>
        <end position="313"/>
    </location>
</feature>
<dbReference type="PROSITE" id="PS00028">
    <property type="entry name" value="ZINC_FINGER_C2H2_1"/>
    <property type="match status" value="5"/>
</dbReference>
<comment type="caution">
    <text evidence="9">The sequence shown here is derived from an EMBL/GenBank/DDBJ whole genome shotgun (WGS) entry which is preliminary data.</text>
</comment>
<dbReference type="InterPro" id="IPR013087">
    <property type="entry name" value="Znf_C2H2_type"/>
</dbReference>
<keyword evidence="1" id="KW-0479">Metal-binding</keyword>
<evidence type="ECO:0000259" key="8">
    <source>
        <dbReference type="PROSITE" id="PS50157"/>
    </source>
</evidence>
<feature type="domain" description="C2H2-type" evidence="8">
    <location>
        <begin position="169"/>
        <end position="196"/>
    </location>
</feature>
<dbReference type="SMART" id="SM00355">
    <property type="entry name" value="ZnF_C2H2"/>
    <property type="match status" value="7"/>
</dbReference>
<accession>A0ABQ9JW71</accession>
<evidence type="ECO:0000256" key="7">
    <source>
        <dbReference type="SAM" id="MobiDB-lite"/>
    </source>
</evidence>
<sequence>MSAMSYTLSKRKSKRNLHRQNKPRNSKATRSRTATIRHEVADKANSTKVEELSETDNDESDYEYVPRAYDMNKKWPCRKCGQVFPTKRTLVAHRKEEHLKTDTIEHTYKYDEIQELNLKKAYDFATHNATIHSEDKLFRCPLNECTYKSPKRTSLLIHINYVHLKKFNYICDTCGKGFNDIVLYKEHSNEHLGLRPFSCIVCTKSFTYSRYLLTHQIRSHRVGIEGQLLPNQCMVCHKVFSKSSTLEKHHDEKHVKNTLPREKKHLCDNCGKGFSQKNKLRIHYRTHTGFKPYTCTYCAKSFTKKDYLIMHERQTLLKKLLRTKGVWLDPVDVKVVEPV</sequence>
<gene>
    <name evidence="9" type="ORF">NQ317_006691</name>
</gene>
<dbReference type="InterPro" id="IPR050826">
    <property type="entry name" value="Krueppel_C2H2_ZnFinger"/>
</dbReference>
<evidence type="ECO:0000313" key="10">
    <source>
        <dbReference type="Proteomes" id="UP001162164"/>
    </source>
</evidence>
<evidence type="ECO:0000256" key="2">
    <source>
        <dbReference type="ARBA" id="ARBA00022737"/>
    </source>
</evidence>
<feature type="domain" description="C2H2-type" evidence="8">
    <location>
        <begin position="231"/>
        <end position="259"/>
    </location>
</feature>
<dbReference type="EMBL" id="JAPWTJ010000178">
    <property type="protein sequence ID" value="KAJ8981530.1"/>
    <property type="molecule type" value="Genomic_DNA"/>
</dbReference>
<feature type="domain" description="C2H2-type" evidence="8">
    <location>
        <begin position="265"/>
        <end position="292"/>
    </location>
</feature>
<evidence type="ECO:0000256" key="5">
    <source>
        <dbReference type="ARBA" id="ARBA00023242"/>
    </source>
</evidence>
<evidence type="ECO:0000256" key="6">
    <source>
        <dbReference type="PROSITE-ProRule" id="PRU00042"/>
    </source>
</evidence>
<feature type="compositionally biased region" description="Basic residues" evidence="7">
    <location>
        <begin position="9"/>
        <end position="30"/>
    </location>
</feature>
<dbReference type="PANTHER" id="PTHR24377">
    <property type="entry name" value="IP01015P-RELATED"/>
    <property type="match status" value="1"/>
</dbReference>
<proteinExistence type="predicted"/>
<feature type="domain" description="C2H2-type" evidence="8">
    <location>
        <begin position="75"/>
        <end position="103"/>
    </location>
</feature>
<feature type="region of interest" description="Disordered" evidence="7">
    <location>
        <begin position="1"/>
        <end position="58"/>
    </location>
</feature>
<evidence type="ECO:0000313" key="9">
    <source>
        <dbReference type="EMBL" id="KAJ8981530.1"/>
    </source>
</evidence>
<keyword evidence="3 6" id="KW-0863">Zinc-finger</keyword>
<dbReference type="Gene3D" id="3.30.160.60">
    <property type="entry name" value="Classic Zinc Finger"/>
    <property type="match status" value="4"/>
</dbReference>
<protein>
    <recommendedName>
        <fullName evidence="8">C2H2-type domain-containing protein</fullName>
    </recommendedName>
</protein>
<dbReference type="Pfam" id="PF00096">
    <property type="entry name" value="zf-C2H2"/>
    <property type="match status" value="4"/>
</dbReference>
<evidence type="ECO:0000256" key="4">
    <source>
        <dbReference type="ARBA" id="ARBA00022833"/>
    </source>
</evidence>
<organism evidence="9 10">
    <name type="scientific">Molorchus minor</name>
    <dbReference type="NCBI Taxonomy" id="1323400"/>
    <lineage>
        <taxon>Eukaryota</taxon>
        <taxon>Metazoa</taxon>
        <taxon>Ecdysozoa</taxon>
        <taxon>Arthropoda</taxon>
        <taxon>Hexapoda</taxon>
        <taxon>Insecta</taxon>
        <taxon>Pterygota</taxon>
        <taxon>Neoptera</taxon>
        <taxon>Endopterygota</taxon>
        <taxon>Coleoptera</taxon>
        <taxon>Polyphaga</taxon>
        <taxon>Cucujiformia</taxon>
        <taxon>Chrysomeloidea</taxon>
        <taxon>Cerambycidae</taxon>
        <taxon>Lamiinae</taxon>
        <taxon>Monochamini</taxon>
        <taxon>Molorchus</taxon>
    </lineage>
</organism>
<dbReference type="InterPro" id="IPR036236">
    <property type="entry name" value="Znf_C2H2_sf"/>
</dbReference>